<proteinExistence type="predicted"/>
<dbReference type="PANTHER" id="PTHR43464:SF19">
    <property type="entry name" value="UBIQUINONE BIOSYNTHESIS O-METHYLTRANSFERASE, MITOCHONDRIAL"/>
    <property type="match status" value="1"/>
</dbReference>
<dbReference type="InterPro" id="IPR041698">
    <property type="entry name" value="Methyltransf_25"/>
</dbReference>
<keyword evidence="2 5" id="KW-0808">Transferase</keyword>
<dbReference type="EMBL" id="CP020772">
    <property type="protein sequence ID" value="ARI77920.1"/>
    <property type="molecule type" value="Genomic_DNA"/>
</dbReference>
<evidence type="ECO:0000256" key="1">
    <source>
        <dbReference type="ARBA" id="ARBA00022603"/>
    </source>
</evidence>
<dbReference type="RefSeq" id="WP_085030381.1">
    <property type="nucleotide sequence ID" value="NZ_CP020772.1"/>
</dbReference>
<dbReference type="KEGG" id="hmn:HM131_14150"/>
<evidence type="ECO:0000259" key="4">
    <source>
        <dbReference type="Pfam" id="PF13649"/>
    </source>
</evidence>
<keyword evidence="6" id="KW-1185">Reference proteome</keyword>
<dbReference type="STRING" id="402384.HM131_14150"/>
<gene>
    <name evidence="5" type="ORF">HM131_14150</name>
</gene>
<dbReference type="InterPro" id="IPR029063">
    <property type="entry name" value="SAM-dependent_MTases_sf"/>
</dbReference>
<keyword evidence="3" id="KW-0949">S-adenosyl-L-methionine</keyword>
<dbReference type="GO" id="GO:0008168">
    <property type="term" value="F:methyltransferase activity"/>
    <property type="evidence" value="ECO:0007669"/>
    <property type="project" value="UniProtKB-KW"/>
</dbReference>
<protein>
    <submittedName>
        <fullName evidence="5">Methyltransferase type 11</fullName>
    </submittedName>
</protein>
<dbReference type="SUPFAM" id="SSF53335">
    <property type="entry name" value="S-adenosyl-L-methionine-dependent methyltransferases"/>
    <property type="match status" value="1"/>
</dbReference>
<evidence type="ECO:0000313" key="6">
    <source>
        <dbReference type="Proteomes" id="UP000192527"/>
    </source>
</evidence>
<keyword evidence="1 5" id="KW-0489">Methyltransferase</keyword>
<reference evidence="5 6" key="1">
    <citation type="submission" date="2017-04" db="EMBL/GenBank/DDBJ databases">
        <title>The whole genome sequencing and assembly of Halobacillus mangrovi strain.</title>
        <authorList>
            <person name="Lee S.-J."/>
            <person name="Park M.-K."/>
            <person name="Kim J.-Y."/>
            <person name="Lee Y.-J."/>
            <person name="Yi H."/>
            <person name="Bahn Y.-S."/>
            <person name="Kim J.F."/>
            <person name="Lee D.-W."/>
        </authorList>
    </citation>
    <scope>NUCLEOTIDE SEQUENCE [LARGE SCALE GENOMIC DNA]</scope>
    <source>
        <strain evidence="5 6">KTB 131</strain>
    </source>
</reference>
<evidence type="ECO:0000313" key="5">
    <source>
        <dbReference type="EMBL" id="ARI77920.1"/>
    </source>
</evidence>
<dbReference type="Pfam" id="PF13649">
    <property type="entry name" value="Methyltransf_25"/>
    <property type="match status" value="1"/>
</dbReference>
<evidence type="ECO:0000256" key="2">
    <source>
        <dbReference type="ARBA" id="ARBA00022679"/>
    </source>
</evidence>
<evidence type="ECO:0000256" key="3">
    <source>
        <dbReference type="ARBA" id="ARBA00022691"/>
    </source>
</evidence>
<sequence>MTKPLYDAHYQEQHYFGNPYHGLVAFFEAYEPKGHVLDLGCGQGRDSLSLGRLRYTVTGVDVSTVGLDQMNQAARDEQLNVTGKLGDVYTYPVAAEYDIVLLDSMLHFYKKDVENETKFVQRIASELKNSGVLAIFMMQGEKRETYLKRVLDEMEFEWEVLADRYTDYPEFNTRYHMYIVKKDS</sequence>
<dbReference type="GO" id="GO:0032259">
    <property type="term" value="P:methylation"/>
    <property type="evidence" value="ECO:0007669"/>
    <property type="project" value="UniProtKB-KW"/>
</dbReference>
<dbReference type="Proteomes" id="UP000192527">
    <property type="component" value="Chromosome"/>
</dbReference>
<dbReference type="OrthoDB" id="9804312at2"/>
<name>A0A1W5ZXD4_9BACI</name>
<organism evidence="5 6">
    <name type="scientific">Halobacillus mangrovi</name>
    <dbReference type="NCBI Taxonomy" id="402384"/>
    <lineage>
        <taxon>Bacteria</taxon>
        <taxon>Bacillati</taxon>
        <taxon>Bacillota</taxon>
        <taxon>Bacilli</taxon>
        <taxon>Bacillales</taxon>
        <taxon>Bacillaceae</taxon>
        <taxon>Halobacillus</taxon>
    </lineage>
</organism>
<dbReference type="CDD" id="cd02440">
    <property type="entry name" value="AdoMet_MTases"/>
    <property type="match status" value="1"/>
</dbReference>
<feature type="domain" description="Methyltransferase" evidence="4">
    <location>
        <begin position="36"/>
        <end position="131"/>
    </location>
</feature>
<dbReference type="AlphaFoldDB" id="A0A1W5ZXD4"/>
<accession>A0A1W5ZXD4</accession>
<dbReference type="PANTHER" id="PTHR43464">
    <property type="entry name" value="METHYLTRANSFERASE"/>
    <property type="match status" value="1"/>
</dbReference>
<dbReference type="Gene3D" id="3.40.50.150">
    <property type="entry name" value="Vaccinia Virus protein VP39"/>
    <property type="match status" value="1"/>
</dbReference>